<gene>
    <name evidence="2" type="ORF">HETIRDRAFT_101766</name>
</gene>
<keyword evidence="3" id="KW-1185">Reference proteome</keyword>
<dbReference type="OrthoDB" id="3357439at2759"/>
<feature type="compositionally biased region" description="Basic residues" evidence="1">
    <location>
        <begin position="584"/>
        <end position="595"/>
    </location>
</feature>
<evidence type="ECO:0000313" key="2">
    <source>
        <dbReference type="EMBL" id="ETW80630.1"/>
    </source>
</evidence>
<feature type="compositionally biased region" description="Polar residues" evidence="1">
    <location>
        <begin position="1033"/>
        <end position="1044"/>
    </location>
</feature>
<feature type="compositionally biased region" description="Polar residues" evidence="1">
    <location>
        <begin position="626"/>
        <end position="643"/>
    </location>
</feature>
<feature type="compositionally biased region" description="Polar residues" evidence="1">
    <location>
        <begin position="698"/>
        <end position="718"/>
    </location>
</feature>
<dbReference type="Proteomes" id="UP000030671">
    <property type="component" value="Unassembled WGS sequence"/>
</dbReference>
<feature type="compositionally biased region" description="Low complexity" evidence="1">
    <location>
        <begin position="411"/>
        <end position="424"/>
    </location>
</feature>
<feature type="compositionally biased region" description="Acidic residues" evidence="1">
    <location>
        <begin position="817"/>
        <end position="829"/>
    </location>
</feature>
<feature type="compositionally biased region" description="Low complexity" evidence="1">
    <location>
        <begin position="214"/>
        <end position="228"/>
    </location>
</feature>
<dbReference type="HOGENOM" id="CLU_244725_0_0_1"/>
<feature type="region of interest" description="Disordered" evidence="1">
    <location>
        <begin position="1500"/>
        <end position="1576"/>
    </location>
</feature>
<reference evidence="2 3" key="1">
    <citation type="journal article" date="2012" name="New Phytol.">
        <title>Insight into trade-off between wood decay and parasitism from the genome of a fungal forest pathogen.</title>
        <authorList>
            <person name="Olson A."/>
            <person name="Aerts A."/>
            <person name="Asiegbu F."/>
            <person name="Belbahri L."/>
            <person name="Bouzid O."/>
            <person name="Broberg A."/>
            <person name="Canback B."/>
            <person name="Coutinho P.M."/>
            <person name="Cullen D."/>
            <person name="Dalman K."/>
            <person name="Deflorio G."/>
            <person name="van Diepen L.T."/>
            <person name="Dunand C."/>
            <person name="Duplessis S."/>
            <person name="Durling M."/>
            <person name="Gonthier P."/>
            <person name="Grimwood J."/>
            <person name="Fossdal C.G."/>
            <person name="Hansson D."/>
            <person name="Henrissat B."/>
            <person name="Hietala A."/>
            <person name="Himmelstrand K."/>
            <person name="Hoffmeister D."/>
            <person name="Hogberg N."/>
            <person name="James T.Y."/>
            <person name="Karlsson M."/>
            <person name="Kohler A."/>
            <person name="Kues U."/>
            <person name="Lee Y.H."/>
            <person name="Lin Y.C."/>
            <person name="Lind M."/>
            <person name="Lindquist E."/>
            <person name="Lombard V."/>
            <person name="Lucas S."/>
            <person name="Lunden K."/>
            <person name="Morin E."/>
            <person name="Murat C."/>
            <person name="Park J."/>
            <person name="Raffaello T."/>
            <person name="Rouze P."/>
            <person name="Salamov A."/>
            <person name="Schmutz J."/>
            <person name="Solheim H."/>
            <person name="Stahlberg J."/>
            <person name="Velez H."/>
            <person name="de Vries R.P."/>
            <person name="Wiebenga A."/>
            <person name="Woodward S."/>
            <person name="Yakovlev I."/>
            <person name="Garbelotto M."/>
            <person name="Martin F."/>
            <person name="Grigoriev I.V."/>
            <person name="Stenlid J."/>
        </authorList>
    </citation>
    <scope>NUCLEOTIDE SEQUENCE [LARGE SCALE GENOMIC DNA]</scope>
    <source>
        <strain evidence="2 3">TC 32-1</strain>
    </source>
</reference>
<feature type="compositionally biased region" description="Acidic residues" evidence="1">
    <location>
        <begin position="1212"/>
        <end position="1222"/>
    </location>
</feature>
<dbReference type="RefSeq" id="XP_009547356.1">
    <property type="nucleotide sequence ID" value="XM_009549061.1"/>
</dbReference>
<feature type="compositionally biased region" description="Polar residues" evidence="1">
    <location>
        <begin position="1425"/>
        <end position="1434"/>
    </location>
</feature>
<dbReference type="KEGG" id="hir:HETIRDRAFT_101766"/>
<feature type="compositionally biased region" description="Polar residues" evidence="1">
    <location>
        <begin position="346"/>
        <end position="359"/>
    </location>
</feature>
<sequence length="1576" mass="170604">MDEKLSSKLRKREIEPPRVTYHASSRTFDRLFKEKSLEETKNVVRRKLGLDTDATITLAQLRENKRIDLEDDDDFDAFRAFAHATSHADVLVDADGGHARQLGSFNELQGFSAKSPEKKKRKKRKMEEQRLIVASAKLPSQQAAKPHSKTTALNITHDTRPNESSPTRKRRKVVFDEPSTSPDRSSAFGNGSRLEDITSKALISKQAKVPSDTPLPSFSHEASSSPSIEKPKKSKPKSKSHMFEAFAAGRPSPSTPLASKPAKVSSDAPISSSVHNISPSPSFQPPRLSRKRSRSDVHDDSATKEPTPSGVGSIQVKGTVTGLSDSVHLHSFVPSRDQREEVMAVNQLQPSLNAVSSLPSEASKAKVSKSSKKRKRSDSLPVEPSIPAIGESSQRDASRERKRKKAKRKSSGLLAALSDASGRSPSLSVVRPAPPRDSVLEKSPKGTTASVSSGHILPSMATNAPSPRETLQKKSKKKIEVDNTSSSQEASTLAIQASIVSSTAPAPTSTNPAVSANKIKKMQRPNSKDVSEEPRSVDVLMMSKVSKSNSSGAETAQTVASPEQALSALATDVSTDIFMDHGRKGSSVKSKKKKEHREMTQAERDAFERDFRAAVDTTLAAAGSNMPPSSTPASTDIPGTSSGLIPLKPRPRLKEKLSKSRLSTSWGPRDLEPEDSSIPSSPGASVEGVPSEAAVHAKQSNYHIPDHATSSKTMQSPLSAVAEKQGKDSYLEGVAPSKNVLSEDLLVDNREPQRSRASQGTTTTSLGAVTRDESLTAAAVDETARRTVVAPTMPAGSTISEVTVETPDEGSSNDSYSSDEDEEANDGEGDEKGSRKRGLLVPSIMSSQDMASIMDPSQYEEQLEAIMRGPARTGPRQSILDEIPSSSDTEYSDSEKEIPASEDDEDVDERAFRRLSKKSNRDRSLSFEAGMVVDDEDVDDSVHVFMDGPPELPRADPPLDLSTDFDRGSESLELHDTLHPLQPPQDNSEAEVHSSHEVPPFLEEVKLLSSGKAGTQTNEETAGVDREDRRVSSPETDATAINTEASKAHSPSSAPSQDAPQHGSPDLSIKMTESEIGPSSHISSVANVTPTRQSRTNGASTQISAQPSMNDEVESIDSDESESQKAVQPRTESDPIESDPIETEHTPPRTLSPHNTPQPGTAKRMRDRNGRLVTSGDLLPVLALPTMDSDNHTTRRSGRLASRQRDTPTPDPDSDVVQDPEPEPVAPPVPSRRNRLTAEEKARREEERARKAAVREAEKLEKARIRQEKQAEKARQKEEKAREREAEKQEKARLRRERARVDREKKNGKQQGSNPSSASAHPTASAASTARPFSNAPSISVETPVPHIPGLNGILVETPEPHRSGPNVQVSQVKWTSLPTLSSPVPASESILDELRTSSPEPDRIPHAPDHPMQHLPPSSEAPPESTQDTSQDVPMTPLFFPGSSQFPTAVRPLHKQRLPAQSAASGSDAEVDAPPKWKLKAVARKPAAAPYRRLTQLASQDMLFSSPSPNPLHPPPSTQTKQLIESDVDDEDDESSDTGSDSDAPQSHIPKDRRAGAGTRPRRSSGLLGLPRSRR</sequence>
<feature type="compositionally biased region" description="Polar residues" evidence="1">
    <location>
        <begin position="1331"/>
        <end position="1341"/>
    </location>
</feature>
<protein>
    <submittedName>
        <fullName evidence="2">Uncharacterized protein</fullName>
    </submittedName>
</protein>
<feature type="compositionally biased region" description="Basic and acidic residues" evidence="1">
    <location>
        <begin position="596"/>
        <end position="613"/>
    </location>
</feature>
<feature type="compositionally biased region" description="Polar residues" evidence="1">
    <location>
        <begin position="138"/>
        <end position="156"/>
    </location>
</feature>
<evidence type="ECO:0000256" key="1">
    <source>
        <dbReference type="SAM" id="MobiDB-lite"/>
    </source>
</evidence>
<feature type="compositionally biased region" description="Acidic residues" evidence="1">
    <location>
        <begin position="1111"/>
        <end position="1121"/>
    </location>
</feature>
<feature type="compositionally biased region" description="Basic residues" evidence="1">
    <location>
        <begin position="366"/>
        <end position="376"/>
    </location>
</feature>
<organism evidence="2 3">
    <name type="scientific">Heterobasidion irregulare (strain TC 32-1)</name>
    <dbReference type="NCBI Taxonomy" id="747525"/>
    <lineage>
        <taxon>Eukaryota</taxon>
        <taxon>Fungi</taxon>
        <taxon>Dikarya</taxon>
        <taxon>Basidiomycota</taxon>
        <taxon>Agaricomycotina</taxon>
        <taxon>Agaricomycetes</taxon>
        <taxon>Russulales</taxon>
        <taxon>Bondarzewiaceae</taxon>
        <taxon>Heterobasidion</taxon>
        <taxon>Heterobasidion annosum species complex</taxon>
    </lineage>
</organism>
<feature type="region of interest" description="Disordered" evidence="1">
    <location>
        <begin position="107"/>
        <end position="325"/>
    </location>
</feature>
<accession>W4K5J0</accession>
<proteinExistence type="predicted"/>
<feature type="compositionally biased region" description="Polar residues" evidence="1">
    <location>
        <begin position="755"/>
        <end position="767"/>
    </location>
</feature>
<feature type="region of interest" description="Disordered" evidence="1">
    <location>
        <begin position="579"/>
        <end position="909"/>
    </location>
</feature>
<dbReference type="InParanoid" id="W4K5J0"/>
<feature type="compositionally biased region" description="Pro residues" evidence="1">
    <location>
        <begin position="1509"/>
        <end position="1518"/>
    </location>
</feature>
<dbReference type="EMBL" id="KI925459">
    <property type="protein sequence ID" value="ETW80630.1"/>
    <property type="molecule type" value="Genomic_DNA"/>
</dbReference>
<feature type="compositionally biased region" description="Basic and acidic residues" evidence="1">
    <location>
        <begin position="964"/>
        <end position="978"/>
    </location>
</feature>
<feature type="compositionally biased region" description="Basic and acidic residues" evidence="1">
    <location>
        <begin position="294"/>
        <end position="303"/>
    </location>
</feature>
<dbReference type="eggNOG" id="ENOG502SU6Q">
    <property type="taxonomic scope" value="Eukaryota"/>
</dbReference>
<feature type="compositionally biased region" description="Polar residues" evidence="1">
    <location>
        <begin position="1366"/>
        <end position="1385"/>
    </location>
</feature>
<feature type="compositionally biased region" description="Polar residues" evidence="1">
    <location>
        <begin position="1080"/>
        <end position="1109"/>
    </location>
</feature>
<name>W4K5J0_HETIT</name>
<feature type="region of interest" description="Disordered" evidence="1">
    <location>
        <begin position="941"/>
        <end position="1476"/>
    </location>
</feature>
<feature type="region of interest" description="Disordered" evidence="1">
    <location>
        <begin position="346"/>
        <end position="538"/>
    </location>
</feature>
<feature type="compositionally biased region" description="Basic and acidic residues" evidence="1">
    <location>
        <begin position="1236"/>
        <end position="1292"/>
    </location>
</feature>
<feature type="compositionally biased region" description="Basic and acidic residues" evidence="1">
    <location>
        <begin position="1023"/>
        <end position="1032"/>
    </location>
</feature>
<feature type="compositionally biased region" description="Low complexity" evidence="1">
    <location>
        <begin position="269"/>
        <end position="281"/>
    </location>
</feature>
<dbReference type="GeneID" id="20665794"/>
<feature type="compositionally biased region" description="Low complexity" evidence="1">
    <location>
        <begin position="1048"/>
        <end position="1062"/>
    </location>
</feature>
<feature type="compositionally biased region" description="Basic residues" evidence="1">
    <location>
        <begin position="400"/>
        <end position="410"/>
    </location>
</feature>
<feature type="compositionally biased region" description="Low complexity" evidence="1">
    <location>
        <begin position="1313"/>
        <end position="1330"/>
    </location>
</feature>
<evidence type="ECO:0000313" key="3">
    <source>
        <dbReference type="Proteomes" id="UP000030671"/>
    </source>
</evidence>
<feature type="compositionally biased region" description="Basic and acidic residues" evidence="1">
    <location>
        <begin position="1393"/>
        <end position="1413"/>
    </location>
</feature>
<feature type="compositionally biased region" description="Polar residues" evidence="1">
    <location>
        <begin position="482"/>
        <end position="514"/>
    </location>
</feature>
<feature type="compositionally biased region" description="Polar residues" evidence="1">
    <location>
        <begin position="178"/>
        <end position="189"/>
    </location>
</feature>
<feature type="compositionally biased region" description="Acidic residues" evidence="1">
    <location>
        <begin position="1527"/>
        <end position="1537"/>
    </location>
</feature>
<feature type="compositionally biased region" description="Polar residues" evidence="1">
    <location>
        <begin position="304"/>
        <end position="324"/>
    </location>
</feature>
<feature type="compositionally biased region" description="Basic and acidic residues" evidence="1">
    <location>
        <begin position="526"/>
        <end position="536"/>
    </location>
</feature>